<dbReference type="eggNOG" id="COG1216">
    <property type="taxonomic scope" value="Bacteria"/>
</dbReference>
<gene>
    <name evidence="1" type="ORF">HMPREF9442_02401</name>
</gene>
<dbReference type="RefSeq" id="WP_008628309.1">
    <property type="nucleotide sequence ID" value="NZ_GL883867.1"/>
</dbReference>
<dbReference type="Proteomes" id="UP000005546">
    <property type="component" value="Unassembled WGS sequence"/>
</dbReference>
<evidence type="ECO:0000313" key="1">
    <source>
        <dbReference type="EMBL" id="EGG52289.1"/>
    </source>
</evidence>
<comment type="caution">
    <text evidence="1">The sequence shown here is derived from an EMBL/GenBank/DDBJ whole genome shotgun (WGS) entry which is preliminary data.</text>
</comment>
<dbReference type="AlphaFoldDB" id="F3QW20"/>
<organism evidence="1 2">
    <name type="scientific">Paraprevotella xylaniphila YIT 11841</name>
    <dbReference type="NCBI Taxonomy" id="762982"/>
    <lineage>
        <taxon>Bacteria</taxon>
        <taxon>Pseudomonadati</taxon>
        <taxon>Bacteroidota</taxon>
        <taxon>Bacteroidia</taxon>
        <taxon>Bacteroidales</taxon>
        <taxon>Prevotellaceae</taxon>
        <taxon>Paraprevotella</taxon>
    </lineage>
</organism>
<dbReference type="Pfam" id="PF11316">
    <property type="entry name" value="Rhamno_transf"/>
    <property type="match status" value="1"/>
</dbReference>
<accession>F3QW20</accession>
<evidence type="ECO:0000313" key="2">
    <source>
        <dbReference type="Proteomes" id="UP000005546"/>
    </source>
</evidence>
<proteinExistence type="predicted"/>
<dbReference type="InterPro" id="IPR021466">
    <property type="entry name" value="Put_rhamnosyl_transferase"/>
</dbReference>
<dbReference type="EMBL" id="AFBR01000068">
    <property type="protein sequence ID" value="EGG52289.1"/>
    <property type="molecule type" value="Genomic_DNA"/>
</dbReference>
<sequence length="293" mass="34822">MCVSIPVRHYLLTRFNLPLWNKDKRGLVTRDEVWLEDRCRLFEQYTLPSVLQQSCKDFTWVVLFDGDTPPVYRERVKGWVERCENFKYVPVKAEYARFYPQVFARWIENDLRGHVQSTKVITSWLDNDDVLGRDYIATVRNDAQKVCSGTFFFYKRGLQYFLKENYALWISFPNNHFVSRVEDFTVGSHLKTVYEFGTHYYLPRMENVRSVVLDTKDDGPLWGEVVHERNVDNDVKMSLDFRFVRDSGLLSCFALNRTLNVGRLYCWSRFLPHAIKVFLKHVQWKLTGHKMGL</sequence>
<dbReference type="OrthoDB" id="9771846at2"/>
<reference evidence="1 2" key="1">
    <citation type="submission" date="2011-02" db="EMBL/GenBank/DDBJ databases">
        <authorList>
            <person name="Weinstock G."/>
            <person name="Sodergren E."/>
            <person name="Clifton S."/>
            <person name="Fulton L."/>
            <person name="Fulton B."/>
            <person name="Courtney L."/>
            <person name="Fronick C."/>
            <person name="Harrison M."/>
            <person name="Strong C."/>
            <person name="Farmer C."/>
            <person name="Delahaunty K."/>
            <person name="Markovic C."/>
            <person name="Hall O."/>
            <person name="Minx P."/>
            <person name="Tomlinson C."/>
            <person name="Mitreva M."/>
            <person name="Hou S."/>
            <person name="Chen J."/>
            <person name="Wollam A."/>
            <person name="Pepin K.H."/>
            <person name="Johnson M."/>
            <person name="Bhonagiri V."/>
            <person name="Zhang X."/>
            <person name="Suruliraj S."/>
            <person name="Warren W."/>
            <person name="Chinwalla A."/>
            <person name="Mardis E.R."/>
            <person name="Wilson R.K."/>
        </authorList>
    </citation>
    <scope>NUCLEOTIDE SEQUENCE [LARGE SCALE GENOMIC DNA]</scope>
    <source>
        <strain evidence="1 2">YIT 11841</strain>
    </source>
</reference>
<protein>
    <submittedName>
        <fullName evidence="1">Conserved domain protein</fullName>
    </submittedName>
</protein>
<keyword evidence="2" id="KW-1185">Reference proteome</keyword>
<dbReference type="STRING" id="762982.HMPREF9442_02401"/>
<name>F3QW20_9BACT</name>
<dbReference type="HOGENOM" id="CLU_1000519_0_0_10"/>